<accession>A0A2N8PYZ4</accession>
<dbReference type="InterPro" id="IPR005269">
    <property type="entry name" value="LOG"/>
</dbReference>
<dbReference type="GO" id="GO:0009691">
    <property type="term" value="P:cytokinin biosynthetic process"/>
    <property type="evidence" value="ECO:0007669"/>
    <property type="project" value="UniProtKB-UniRule"/>
</dbReference>
<comment type="similarity">
    <text evidence="1 2">Belongs to the LOG family.</text>
</comment>
<dbReference type="Gene3D" id="3.40.50.450">
    <property type="match status" value="1"/>
</dbReference>
<dbReference type="Pfam" id="PF03641">
    <property type="entry name" value="Lysine_decarbox"/>
    <property type="match status" value="1"/>
</dbReference>
<dbReference type="EMBL" id="JARPWH010000081">
    <property type="protein sequence ID" value="MDT2404126.1"/>
    <property type="molecule type" value="Genomic_DNA"/>
</dbReference>
<evidence type="ECO:0000313" key="7">
    <source>
        <dbReference type="Proteomes" id="UP001260773"/>
    </source>
</evidence>
<comment type="caution">
    <text evidence="3">The sequence shown here is derived from an EMBL/GenBank/DDBJ whole genome shotgun (WGS) entry which is preliminary data.</text>
</comment>
<dbReference type="AlphaFoldDB" id="A0A2N8PYZ4"/>
<sequence>MKLAVFCGVCYGKEAKYKELAERIGEYIADKGLDLVSGGSISGLMGAVSNGVINKHGNVTGICSRGFFDDDLSRKEINEFIFTETMDEKKQLLINKSDAYLILPGGLETLEELFHLLSSIAIGLVPPKPIAILDIDGYYQSLIEFLIKASNEDFIDYQAIKHILISDDYQSLINKVCIELSEMGVVA</sequence>
<protein>
    <recommendedName>
        <fullName evidence="2">Cytokinin riboside 5'-monophosphate phosphoribohydrolase</fullName>
        <ecNumber evidence="2">3.2.2.n1</ecNumber>
    </recommendedName>
</protein>
<name>A0A2N8PYZ4_ENTAV</name>
<evidence type="ECO:0000313" key="8">
    <source>
        <dbReference type="Proteomes" id="UP001264335"/>
    </source>
</evidence>
<evidence type="ECO:0000313" key="3">
    <source>
        <dbReference type="EMBL" id="MDT2404126.1"/>
    </source>
</evidence>
<dbReference type="RefSeq" id="WP_016179639.1">
    <property type="nucleotide sequence ID" value="NZ_CAAKNX010000064.1"/>
</dbReference>
<keyword evidence="2" id="KW-0378">Hydrolase</keyword>
<dbReference type="SUPFAM" id="SSF102405">
    <property type="entry name" value="MCP/YpsA-like"/>
    <property type="match status" value="1"/>
</dbReference>
<dbReference type="InterPro" id="IPR031100">
    <property type="entry name" value="LOG_fam"/>
</dbReference>
<gene>
    <name evidence="5" type="ORF">AUF17_01405</name>
    <name evidence="3" type="ORF">P7D43_17295</name>
    <name evidence="4" type="ORF">P7D79_22425</name>
</gene>
<reference evidence="5 6" key="1">
    <citation type="submission" date="2017-10" db="EMBL/GenBank/DDBJ databases">
        <title>FDA dAtabase for Regulatory Grade micrObial Sequences (FDA-ARGOS): Supporting development and validation of Infectious Disease Dx tests.</title>
        <authorList>
            <person name="Campos J."/>
            <person name="Goldberg B."/>
            <person name="Tallon L.J."/>
            <person name="Sadzewicz L."/>
            <person name="Sengamalay N."/>
            <person name="Ott S."/>
            <person name="Godinez A."/>
            <person name="Nagaraj S."/>
            <person name="Vyas G."/>
            <person name="Aluvathingal J."/>
            <person name="Nadendla S."/>
            <person name="Geyer C."/>
            <person name="Nandy P."/>
            <person name="Hobson J."/>
            <person name="Sichtig H."/>
        </authorList>
    </citation>
    <scope>NUCLEOTIDE SEQUENCE [LARGE SCALE GENOMIC DNA]</scope>
    <source>
        <strain evidence="5 6">FDAARGOS_185</strain>
    </source>
</reference>
<dbReference type="PANTHER" id="PTHR31223">
    <property type="entry name" value="LOG FAMILY PROTEIN YJL055W"/>
    <property type="match status" value="1"/>
</dbReference>
<dbReference type="Proteomes" id="UP000316316">
    <property type="component" value="Unassembled WGS sequence"/>
</dbReference>
<dbReference type="NCBIfam" id="TIGR00730">
    <property type="entry name" value="Rossman fold protein, TIGR00730 family"/>
    <property type="match status" value="1"/>
</dbReference>
<dbReference type="EC" id="3.2.2.n1" evidence="2"/>
<dbReference type="GO" id="GO:0016799">
    <property type="term" value="F:hydrolase activity, hydrolyzing N-glycosyl compounds"/>
    <property type="evidence" value="ECO:0007669"/>
    <property type="project" value="TreeGrafter"/>
</dbReference>
<evidence type="ECO:0000256" key="1">
    <source>
        <dbReference type="ARBA" id="ARBA00006763"/>
    </source>
</evidence>
<keyword evidence="2" id="KW-0203">Cytokinin biosynthesis</keyword>
<evidence type="ECO:0000256" key="2">
    <source>
        <dbReference type="RuleBase" id="RU363015"/>
    </source>
</evidence>
<dbReference type="GO" id="GO:0005829">
    <property type="term" value="C:cytosol"/>
    <property type="evidence" value="ECO:0007669"/>
    <property type="project" value="TreeGrafter"/>
</dbReference>
<dbReference type="EMBL" id="JARPWY010000130">
    <property type="protein sequence ID" value="MDT2516984.1"/>
    <property type="molecule type" value="Genomic_DNA"/>
</dbReference>
<organism evidence="3 7">
    <name type="scientific">Enterococcus avium</name>
    <name type="common">Streptococcus avium</name>
    <dbReference type="NCBI Taxonomy" id="33945"/>
    <lineage>
        <taxon>Bacteria</taxon>
        <taxon>Bacillati</taxon>
        <taxon>Bacillota</taxon>
        <taxon>Bacilli</taxon>
        <taxon>Lactobacillales</taxon>
        <taxon>Enterococcaceae</taxon>
        <taxon>Enterococcus</taxon>
    </lineage>
</organism>
<evidence type="ECO:0000313" key="6">
    <source>
        <dbReference type="Proteomes" id="UP000316316"/>
    </source>
</evidence>
<dbReference type="PANTHER" id="PTHR31223:SF70">
    <property type="entry name" value="LOG FAMILY PROTEIN YJL055W"/>
    <property type="match status" value="1"/>
</dbReference>
<evidence type="ECO:0000313" key="5">
    <source>
        <dbReference type="EMBL" id="TRZ32805.1"/>
    </source>
</evidence>
<proteinExistence type="inferred from homology"/>
<dbReference type="EMBL" id="PDXQ01000001">
    <property type="protein sequence ID" value="TRZ32805.1"/>
    <property type="molecule type" value="Genomic_DNA"/>
</dbReference>
<reference evidence="3 8" key="2">
    <citation type="submission" date="2023-03" db="EMBL/GenBank/DDBJ databases">
        <authorList>
            <person name="Shen W."/>
            <person name="Cai J."/>
        </authorList>
    </citation>
    <scope>NUCLEOTIDE SEQUENCE</scope>
    <source>
        <strain evidence="3">P33-2</strain>
        <strain evidence="4 8">Y2</strain>
    </source>
</reference>
<evidence type="ECO:0000313" key="4">
    <source>
        <dbReference type="EMBL" id="MDT2516984.1"/>
    </source>
</evidence>
<dbReference type="Proteomes" id="UP001264335">
    <property type="component" value="Unassembled WGS sequence"/>
</dbReference>
<dbReference type="Proteomes" id="UP001260773">
    <property type="component" value="Unassembled WGS sequence"/>
</dbReference>